<dbReference type="Pfam" id="PF02517">
    <property type="entry name" value="Rce1-like"/>
    <property type="match status" value="1"/>
</dbReference>
<evidence type="ECO:0000256" key="1">
    <source>
        <dbReference type="SAM" id="Phobius"/>
    </source>
</evidence>
<keyword evidence="1" id="KW-0812">Transmembrane</keyword>
<dbReference type="InterPro" id="IPR003675">
    <property type="entry name" value="Rce1/LyrA-like_dom"/>
</dbReference>
<keyword evidence="1" id="KW-1133">Transmembrane helix</keyword>
<evidence type="ECO:0000259" key="2">
    <source>
        <dbReference type="Pfam" id="PF02517"/>
    </source>
</evidence>
<feature type="transmembrane region" description="Helical" evidence="1">
    <location>
        <begin position="242"/>
        <end position="260"/>
    </location>
</feature>
<keyword evidence="1" id="KW-0472">Membrane</keyword>
<dbReference type="EMBL" id="CP136894">
    <property type="protein sequence ID" value="WOL07197.1"/>
    <property type="molecule type" value="Genomic_DNA"/>
</dbReference>
<dbReference type="GO" id="GO:0004175">
    <property type="term" value="F:endopeptidase activity"/>
    <property type="evidence" value="ECO:0007669"/>
    <property type="project" value="UniProtKB-ARBA"/>
</dbReference>
<dbReference type="PANTHER" id="PTHR43592">
    <property type="entry name" value="CAAX AMINO TERMINAL PROTEASE"/>
    <property type="match status" value="1"/>
</dbReference>
<dbReference type="GO" id="GO:0080120">
    <property type="term" value="P:CAAX-box protein maturation"/>
    <property type="evidence" value="ECO:0007669"/>
    <property type="project" value="UniProtKB-ARBA"/>
</dbReference>
<dbReference type="Proteomes" id="UP001327560">
    <property type="component" value="Chromosome 5"/>
</dbReference>
<protein>
    <recommendedName>
        <fullName evidence="2">CAAX prenyl protease 2/Lysostaphin resistance protein A-like domain-containing protein</fullName>
    </recommendedName>
</protein>
<organism evidence="3 4">
    <name type="scientific">Canna indica</name>
    <name type="common">Indian-shot</name>
    <dbReference type="NCBI Taxonomy" id="4628"/>
    <lineage>
        <taxon>Eukaryota</taxon>
        <taxon>Viridiplantae</taxon>
        <taxon>Streptophyta</taxon>
        <taxon>Embryophyta</taxon>
        <taxon>Tracheophyta</taxon>
        <taxon>Spermatophyta</taxon>
        <taxon>Magnoliopsida</taxon>
        <taxon>Liliopsida</taxon>
        <taxon>Zingiberales</taxon>
        <taxon>Cannaceae</taxon>
        <taxon>Canna</taxon>
    </lineage>
</organism>
<feature type="transmembrane region" description="Helical" evidence="1">
    <location>
        <begin position="161"/>
        <end position="189"/>
    </location>
</feature>
<feature type="transmembrane region" description="Helical" evidence="1">
    <location>
        <begin position="81"/>
        <end position="104"/>
    </location>
</feature>
<gene>
    <name evidence="3" type="ORF">Cni_G15935</name>
</gene>
<accession>A0AAQ3KEN2</accession>
<dbReference type="AlphaFoldDB" id="A0AAQ3KEN2"/>
<feature type="transmembrane region" description="Helical" evidence="1">
    <location>
        <begin position="267"/>
        <end position="300"/>
    </location>
</feature>
<dbReference type="PANTHER" id="PTHR43592:SF4">
    <property type="entry name" value="CAAX AMINO TERMINAL PROTEASE FAMILY PROTEIN"/>
    <property type="match status" value="1"/>
</dbReference>
<sequence>MISVATSRPPQNPCSPFSPRITFPSSPCSPLRIPISFYGLQSRASVRSLSRRLSAEKNRADELFDGFSELPSEVPWKAGDVWSIFAAYFFVLHIPLSFGGLSVVSQILHEPDLDPLTIVVSTILLQVTEYVGISALLHYHAKPQSNVREFFHGKWFVEERSWIIASVVGIGSLVGLIFVTSIVADILVGPKDVNNPVLKEILLKSPLSMTVCFSLYCLISPMLEETVYRGFLLSSLAPTMKWWQAVIISSFFFSIGHFSGENSLQLFLIGCVLGSAYCWTGGLASCLIIHSVYNAIILLITIMS</sequence>
<name>A0AAQ3KEN2_9LILI</name>
<keyword evidence="4" id="KW-1185">Reference proteome</keyword>
<proteinExistence type="predicted"/>
<feature type="transmembrane region" description="Helical" evidence="1">
    <location>
        <begin position="116"/>
        <end position="141"/>
    </location>
</feature>
<feature type="domain" description="CAAX prenyl protease 2/Lysostaphin resistance protein A-like" evidence="2">
    <location>
        <begin position="210"/>
        <end position="296"/>
    </location>
</feature>
<evidence type="ECO:0000313" key="4">
    <source>
        <dbReference type="Proteomes" id="UP001327560"/>
    </source>
</evidence>
<evidence type="ECO:0000313" key="3">
    <source>
        <dbReference type="EMBL" id="WOL07197.1"/>
    </source>
</evidence>
<reference evidence="3 4" key="1">
    <citation type="submission" date="2023-10" db="EMBL/GenBank/DDBJ databases">
        <title>Chromosome-scale genome assembly provides insights into flower coloration mechanisms of Canna indica.</title>
        <authorList>
            <person name="Li C."/>
        </authorList>
    </citation>
    <scope>NUCLEOTIDE SEQUENCE [LARGE SCALE GENOMIC DNA]</scope>
    <source>
        <tissue evidence="3">Flower</tissue>
    </source>
</reference>